<feature type="compositionally biased region" description="Basic and acidic residues" evidence="1">
    <location>
        <begin position="894"/>
        <end position="903"/>
    </location>
</feature>
<evidence type="ECO:0000256" key="1">
    <source>
        <dbReference type="SAM" id="MobiDB-lite"/>
    </source>
</evidence>
<protein>
    <submittedName>
        <fullName evidence="2">Uncharacterized protein</fullName>
    </submittedName>
</protein>
<proteinExistence type="predicted"/>
<dbReference type="GeneID" id="54580455"/>
<dbReference type="EMBL" id="ML987203">
    <property type="protein sequence ID" value="KAF2244140.1"/>
    <property type="molecule type" value="Genomic_DNA"/>
</dbReference>
<gene>
    <name evidence="2" type="ORF">BU26DRAFT_509083</name>
</gene>
<accession>A0A6A6I3I3</accession>
<sequence length="993" mass="111553">MALEIEDEVDWSDGSLEPSFPTSVDPTPETTPPASAVRQVPQKSAIFEPEEHEEHDLPFGVPLPNLAGAHFQRFQNKNGISRAQRSRIGVHFNRREPTKDDYSNFVLYQANQKTYEVMFVKTFVAHALHPDQLEQCLSDSNDGCNKLKNYLQSVSNNVNQIVSKIIWNAHSRTVNLLANDEKEGAHFWDIRRFDHSMFRDFYPENTYPAAQRMYESWHRAFGTPPMVRYTTKDYPIGKHCSPLEEIDEVAELLFNHKAFGATLPTGQVVKPPSSKKQKSRNLPGAASRAERNAAPRDWLGDIVRPSIADGTGTKIWQDSARKSIEADELDSIIGHDEEDVFAQDAGIDLDESGIFDPLVLLHSDINNHPVDNLFAQLVTAAASPSTLHPGADRNLEPEENTQLETHLSAEDEVRIDRTSNARGWRIKLIEDHKRRLAERWPRSQTQSQIPPLTILDVKTAVENAVARGILMAASAGVQEQIDTAANTQRNKQVQIASRQKEPATRAPENVKKRSQKVFARGHQQKKRAIRPGPSDGAPKKKQKRTRGATSTGESSNKTPPKKSSKLSAPGYDCAPQPTHPSGSKTLEHHQLLPPEAYFEQTYEGEKPVWRCGIKHAMGYYYNAGDRKNCPGCFTSVNENPRLKWMDFYMPSYSHFHQPAPDVTWKPSKPVGRVRRSKHLSHNSIAKEAYWEAFNAGATEDEARQKGVEAVEEHLRPKPPREPTPEPTPEPSPEPIDLGPHPSGSATMEHGQDIPDCAYFEKQERHEEFAWRCEVNHALGRYYLAGDKRTCPGCGSNHSGVAKHTEMDFYMPPGVVVRQEAPGLVEWHPRKPYKSNRENKPSRKVVLSHNQICSKKYWDAIDAGKEHNEALEFAVKETDAYVDAKNEAIQNKQAKSVESDKSPESQEATQPEDGSSSDSETEQTDTAGNDRLRRNSDGGVIISLVPRKRRSEELSEDENDEVEEYQAKRDSETPVPDVIYISSEDESSSASDSE</sequence>
<feature type="compositionally biased region" description="Pro residues" evidence="1">
    <location>
        <begin position="724"/>
        <end position="733"/>
    </location>
</feature>
<keyword evidence="3" id="KW-1185">Reference proteome</keyword>
<feature type="region of interest" description="Disordered" evidence="1">
    <location>
        <begin position="891"/>
        <end position="993"/>
    </location>
</feature>
<feature type="compositionally biased region" description="Polar residues" evidence="1">
    <location>
        <begin position="487"/>
        <end position="497"/>
    </location>
</feature>
<feature type="region of interest" description="Disordered" evidence="1">
    <location>
        <begin position="265"/>
        <end position="293"/>
    </location>
</feature>
<feature type="compositionally biased region" description="Acidic residues" evidence="1">
    <location>
        <begin position="953"/>
        <end position="963"/>
    </location>
</feature>
<evidence type="ECO:0000313" key="3">
    <source>
        <dbReference type="Proteomes" id="UP000800094"/>
    </source>
</evidence>
<dbReference type="Proteomes" id="UP000800094">
    <property type="component" value="Unassembled WGS sequence"/>
</dbReference>
<dbReference type="AlphaFoldDB" id="A0A6A6I3I3"/>
<feature type="compositionally biased region" description="Basic and acidic residues" evidence="1">
    <location>
        <begin position="498"/>
        <end position="511"/>
    </location>
</feature>
<feature type="region of interest" description="Disordered" evidence="1">
    <location>
        <begin position="487"/>
        <end position="586"/>
    </location>
</feature>
<feature type="compositionally biased region" description="Acidic residues" evidence="1">
    <location>
        <begin position="1"/>
        <end position="11"/>
    </location>
</feature>
<organism evidence="2 3">
    <name type="scientific">Trematosphaeria pertusa</name>
    <dbReference type="NCBI Taxonomy" id="390896"/>
    <lineage>
        <taxon>Eukaryota</taxon>
        <taxon>Fungi</taxon>
        <taxon>Dikarya</taxon>
        <taxon>Ascomycota</taxon>
        <taxon>Pezizomycotina</taxon>
        <taxon>Dothideomycetes</taxon>
        <taxon>Pleosporomycetidae</taxon>
        <taxon>Pleosporales</taxon>
        <taxon>Massarineae</taxon>
        <taxon>Trematosphaeriaceae</taxon>
        <taxon>Trematosphaeria</taxon>
    </lineage>
</organism>
<evidence type="ECO:0000313" key="2">
    <source>
        <dbReference type="EMBL" id="KAF2244140.1"/>
    </source>
</evidence>
<name>A0A6A6I3I3_9PLEO</name>
<feature type="region of interest" description="Disordered" evidence="1">
    <location>
        <begin position="1"/>
        <end position="37"/>
    </location>
</feature>
<dbReference type="OrthoDB" id="3792198at2759"/>
<dbReference type="RefSeq" id="XP_033679144.1">
    <property type="nucleotide sequence ID" value="XM_033827125.1"/>
</dbReference>
<feature type="compositionally biased region" description="Basic and acidic residues" evidence="1">
    <location>
        <begin position="700"/>
        <end position="723"/>
    </location>
</feature>
<feature type="region of interest" description="Disordered" evidence="1">
    <location>
        <begin position="700"/>
        <end position="750"/>
    </location>
</feature>
<reference evidence="2" key="1">
    <citation type="journal article" date="2020" name="Stud. Mycol.">
        <title>101 Dothideomycetes genomes: a test case for predicting lifestyles and emergence of pathogens.</title>
        <authorList>
            <person name="Haridas S."/>
            <person name="Albert R."/>
            <person name="Binder M."/>
            <person name="Bloem J."/>
            <person name="Labutti K."/>
            <person name="Salamov A."/>
            <person name="Andreopoulos B."/>
            <person name="Baker S."/>
            <person name="Barry K."/>
            <person name="Bills G."/>
            <person name="Bluhm B."/>
            <person name="Cannon C."/>
            <person name="Castanera R."/>
            <person name="Culley D."/>
            <person name="Daum C."/>
            <person name="Ezra D."/>
            <person name="Gonzalez J."/>
            <person name="Henrissat B."/>
            <person name="Kuo A."/>
            <person name="Liang C."/>
            <person name="Lipzen A."/>
            <person name="Lutzoni F."/>
            <person name="Magnuson J."/>
            <person name="Mondo S."/>
            <person name="Nolan M."/>
            <person name="Ohm R."/>
            <person name="Pangilinan J."/>
            <person name="Park H.-J."/>
            <person name="Ramirez L."/>
            <person name="Alfaro M."/>
            <person name="Sun H."/>
            <person name="Tritt A."/>
            <person name="Yoshinaga Y."/>
            <person name="Zwiers L.-H."/>
            <person name="Turgeon B."/>
            <person name="Goodwin S."/>
            <person name="Spatafora J."/>
            <person name="Crous P."/>
            <person name="Grigoriev I."/>
        </authorList>
    </citation>
    <scope>NUCLEOTIDE SEQUENCE</scope>
    <source>
        <strain evidence="2">CBS 122368</strain>
    </source>
</reference>
<feature type="compositionally biased region" description="Acidic residues" evidence="1">
    <location>
        <begin position="982"/>
        <end position="993"/>
    </location>
</feature>